<evidence type="ECO:0000256" key="1">
    <source>
        <dbReference type="ARBA" id="ARBA00000822"/>
    </source>
</evidence>
<dbReference type="GO" id="GO:0009277">
    <property type="term" value="C:fungal-type cell wall"/>
    <property type="evidence" value="ECO:0007669"/>
    <property type="project" value="TreeGrafter"/>
</dbReference>
<comment type="subcellular location">
    <subcellularLocation>
        <location evidence="2">Membrane</location>
    </subcellularLocation>
</comment>
<dbReference type="GO" id="GO:0031505">
    <property type="term" value="P:fungal-type cell wall organization"/>
    <property type="evidence" value="ECO:0007669"/>
    <property type="project" value="TreeGrafter"/>
</dbReference>
<feature type="domain" description="GH16" evidence="16">
    <location>
        <begin position="44"/>
        <end position="239"/>
    </location>
</feature>
<keyword evidence="5" id="KW-0808">Transferase</keyword>
<dbReference type="CDD" id="cd02183">
    <property type="entry name" value="GH16_fungal_CRH1_transglycosylase"/>
    <property type="match status" value="1"/>
</dbReference>
<evidence type="ECO:0000256" key="7">
    <source>
        <dbReference type="ARBA" id="ARBA00022801"/>
    </source>
</evidence>
<organism evidence="17 18">
    <name type="scientific">Thielaviopsis punctulata</name>
    <dbReference type="NCBI Taxonomy" id="72032"/>
    <lineage>
        <taxon>Eukaryota</taxon>
        <taxon>Fungi</taxon>
        <taxon>Dikarya</taxon>
        <taxon>Ascomycota</taxon>
        <taxon>Pezizomycotina</taxon>
        <taxon>Sordariomycetes</taxon>
        <taxon>Hypocreomycetidae</taxon>
        <taxon>Microascales</taxon>
        <taxon>Ceratocystidaceae</taxon>
        <taxon>Thielaviopsis</taxon>
    </lineage>
</organism>
<keyword evidence="7" id="KW-0378">Hydrolase</keyword>
<evidence type="ECO:0000256" key="11">
    <source>
        <dbReference type="ARBA" id="ARBA00023316"/>
    </source>
</evidence>
<feature type="region of interest" description="Disordered" evidence="13">
    <location>
        <begin position="375"/>
        <end position="453"/>
    </location>
</feature>
<dbReference type="GO" id="GO:0008843">
    <property type="term" value="F:endochitinase activity"/>
    <property type="evidence" value="ECO:0007669"/>
    <property type="project" value="UniProtKB-EC"/>
</dbReference>
<evidence type="ECO:0000256" key="2">
    <source>
        <dbReference type="ARBA" id="ARBA00004370"/>
    </source>
</evidence>
<evidence type="ECO:0000256" key="5">
    <source>
        <dbReference type="ARBA" id="ARBA00022679"/>
    </source>
</evidence>
<dbReference type="PROSITE" id="PS51762">
    <property type="entry name" value="GH16_2"/>
    <property type="match status" value="1"/>
</dbReference>
<evidence type="ECO:0000256" key="3">
    <source>
        <dbReference type="ARBA" id="ARBA00012729"/>
    </source>
</evidence>
<sequence length="453" mass="48658">MKLRPSCLLAALFSAPLAVVAQVTTKCNPLNATCPNDPALGTTHSWNFTSEPDSSLWIQKVRGVTYDPELGATFTVAKMGDSPTLQSNFYFFWGRTEMIMRCANGTGIISSMMWLSADLDEVDYEFKGTEPFTAATNYFGKGIEDFNNGGYHNSTTSLQDDFHNYTVDWTADYLSWYLDGQLIRTVLPKDANNSYTFPQTPMQFNIGIWAGGDPRLPEGTREWAGGTTDYSKGPYSMYVKSVSITDYSTGSKEYKWNGHSGMADSISIINGTSDAVDAINNVSDNSTSDLSPTVKTGIAVGAGAAALGAVGALAFYIVRQRQRGAAEAAAAEKIAEEARREDSDMAARGVNPDAFSAATGAEYNRLAAQDTEYHPVTASSNPFTDRAAGSPLYQDDSRTPMDAAPVAGDDAPGTPTRGTFGGDGYERVGGESPIQLQTRAPTEPHSTLDGGRF</sequence>
<dbReference type="GO" id="GO:0016020">
    <property type="term" value="C:membrane"/>
    <property type="evidence" value="ECO:0007669"/>
    <property type="project" value="UniProtKB-SubCell"/>
</dbReference>
<evidence type="ECO:0000313" key="18">
    <source>
        <dbReference type="Proteomes" id="UP000033483"/>
    </source>
</evidence>
<keyword evidence="4" id="KW-0328">Glycosyltransferase</keyword>
<dbReference type="Proteomes" id="UP000033483">
    <property type="component" value="Unassembled WGS sequence"/>
</dbReference>
<feature type="chain" id="PRO_5002482390" description="chitinase" evidence="15">
    <location>
        <begin position="22"/>
        <end position="453"/>
    </location>
</feature>
<dbReference type="PANTHER" id="PTHR10963:SF27">
    <property type="entry name" value="GLYCOSIDASE-RELATED"/>
    <property type="match status" value="1"/>
</dbReference>
<keyword evidence="9" id="KW-0325">Glycoprotein</keyword>
<evidence type="ECO:0000313" key="17">
    <source>
        <dbReference type="EMBL" id="KKA26514.1"/>
    </source>
</evidence>
<keyword evidence="14" id="KW-1133">Transmembrane helix</keyword>
<dbReference type="PANTHER" id="PTHR10963">
    <property type="entry name" value="GLYCOSYL HYDROLASE-RELATED"/>
    <property type="match status" value="1"/>
</dbReference>
<accession>A0A0F4Z7I1</accession>
<evidence type="ECO:0000256" key="12">
    <source>
        <dbReference type="ARBA" id="ARBA00038074"/>
    </source>
</evidence>
<dbReference type="InterPro" id="IPR050546">
    <property type="entry name" value="Glycosyl_Hydrlase_16"/>
</dbReference>
<evidence type="ECO:0000256" key="9">
    <source>
        <dbReference type="ARBA" id="ARBA00023180"/>
    </source>
</evidence>
<evidence type="ECO:0000259" key="16">
    <source>
        <dbReference type="PROSITE" id="PS51762"/>
    </source>
</evidence>
<evidence type="ECO:0000256" key="14">
    <source>
        <dbReference type="SAM" id="Phobius"/>
    </source>
</evidence>
<dbReference type="EMBL" id="LAEV01002147">
    <property type="protein sequence ID" value="KKA26514.1"/>
    <property type="molecule type" value="Genomic_DNA"/>
</dbReference>
<dbReference type="GO" id="GO:0016757">
    <property type="term" value="F:glycosyltransferase activity"/>
    <property type="evidence" value="ECO:0007669"/>
    <property type="project" value="UniProtKB-KW"/>
</dbReference>
<evidence type="ECO:0000256" key="15">
    <source>
        <dbReference type="SAM" id="SignalP"/>
    </source>
</evidence>
<evidence type="ECO:0000256" key="10">
    <source>
        <dbReference type="ARBA" id="ARBA00023295"/>
    </source>
</evidence>
<evidence type="ECO:0000256" key="8">
    <source>
        <dbReference type="ARBA" id="ARBA00023136"/>
    </source>
</evidence>
<protein>
    <recommendedName>
        <fullName evidence="3">chitinase</fullName>
        <ecNumber evidence="3">3.2.1.14</ecNumber>
    </recommendedName>
</protein>
<keyword evidence="14" id="KW-0812">Transmembrane</keyword>
<gene>
    <name evidence="17" type="ORF">TD95_004235</name>
</gene>
<comment type="catalytic activity">
    <reaction evidence="1">
        <text>Random endo-hydrolysis of N-acetyl-beta-D-glucosaminide (1-&gt;4)-beta-linkages in chitin and chitodextrins.</text>
        <dbReference type="EC" id="3.2.1.14"/>
    </reaction>
</comment>
<comment type="caution">
    <text evidence="17">The sequence shown here is derived from an EMBL/GenBank/DDBJ whole genome shotgun (WGS) entry which is preliminary data.</text>
</comment>
<dbReference type="EC" id="3.2.1.14" evidence="3"/>
<keyword evidence="6 15" id="KW-0732">Signal</keyword>
<dbReference type="SUPFAM" id="SSF49899">
    <property type="entry name" value="Concanavalin A-like lectins/glucanases"/>
    <property type="match status" value="1"/>
</dbReference>
<dbReference type="Pfam" id="PF00722">
    <property type="entry name" value="Glyco_hydro_16"/>
    <property type="match status" value="1"/>
</dbReference>
<feature type="transmembrane region" description="Helical" evidence="14">
    <location>
        <begin position="298"/>
        <end position="318"/>
    </location>
</feature>
<name>A0A0F4Z7I1_9PEZI</name>
<feature type="compositionally biased region" description="Low complexity" evidence="13">
    <location>
        <begin position="400"/>
        <end position="415"/>
    </location>
</feature>
<dbReference type="InterPro" id="IPR013320">
    <property type="entry name" value="ConA-like_dom_sf"/>
</dbReference>
<dbReference type="GO" id="GO:0005975">
    <property type="term" value="P:carbohydrate metabolic process"/>
    <property type="evidence" value="ECO:0007669"/>
    <property type="project" value="InterPro"/>
</dbReference>
<evidence type="ECO:0000256" key="4">
    <source>
        <dbReference type="ARBA" id="ARBA00022676"/>
    </source>
</evidence>
<feature type="signal peptide" evidence="15">
    <location>
        <begin position="1"/>
        <end position="21"/>
    </location>
</feature>
<dbReference type="InterPro" id="IPR000757">
    <property type="entry name" value="Beta-glucanase-like"/>
</dbReference>
<keyword evidence="11" id="KW-0961">Cell wall biogenesis/degradation</keyword>
<dbReference type="AlphaFoldDB" id="A0A0F4Z7I1"/>
<dbReference type="Gene3D" id="2.60.120.200">
    <property type="match status" value="1"/>
</dbReference>
<keyword evidence="18" id="KW-1185">Reference proteome</keyword>
<evidence type="ECO:0000256" key="6">
    <source>
        <dbReference type="ARBA" id="ARBA00022729"/>
    </source>
</evidence>
<proteinExistence type="inferred from homology"/>
<comment type="similarity">
    <text evidence="12">Belongs to the glycosyl hydrolase 16 family. CRH1 subfamily.</text>
</comment>
<keyword evidence="10" id="KW-0326">Glycosidase</keyword>
<dbReference type="OrthoDB" id="4781at2759"/>
<keyword evidence="8 14" id="KW-0472">Membrane</keyword>
<reference evidence="17 18" key="1">
    <citation type="submission" date="2015-03" db="EMBL/GenBank/DDBJ databases">
        <authorList>
            <person name="Radwan O."/>
            <person name="Al-Naeli F.A."/>
            <person name="Rendon G.A."/>
            <person name="Fields C."/>
        </authorList>
    </citation>
    <scope>NUCLEOTIDE SEQUENCE [LARGE SCALE GENOMIC DNA]</scope>
    <source>
        <strain evidence="17">CR-DP1</strain>
    </source>
</reference>
<evidence type="ECO:0000256" key="13">
    <source>
        <dbReference type="SAM" id="MobiDB-lite"/>
    </source>
</evidence>